<evidence type="ECO:0000313" key="4">
    <source>
        <dbReference type="Proteomes" id="UP000595897"/>
    </source>
</evidence>
<feature type="transmembrane region" description="Helical" evidence="2">
    <location>
        <begin position="123"/>
        <end position="139"/>
    </location>
</feature>
<feature type="transmembrane region" description="Helical" evidence="2">
    <location>
        <begin position="61"/>
        <end position="86"/>
    </location>
</feature>
<protein>
    <submittedName>
        <fullName evidence="3">Uncharacterized protein</fullName>
    </submittedName>
</protein>
<organism evidence="3 4">
    <name type="scientific">Anaeromicropila herbilytica</name>
    <dbReference type="NCBI Taxonomy" id="2785025"/>
    <lineage>
        <taxon>Bacteria</taxon>
        <taxon>Bacillati</taxon>
        <taxon>Bacillota</taxon>
        <taxon>Clostridia</taxon>
        <taxon>Lachnospirales</taxon>
        <taxon>Lachnospiraceae</taxon>
        <taxon>Anaeromicropila</taxon>
    </lineage>
</organism>
<sequence>MKEKIAKVILHVLSIILFIISIKGILEYKLQLTYWLSFCYAVIINPICIKKMSKGLHTKEPSYLVIIFVPLIVISLVISTLLPSLFIGTKTSINEYNGMVKILLYVLVLFILFLYTDFNRKKKFIIFGIVYIIFNAIYISNETIVKLLSDILKCSSNDIMFYCENILSPIKEGILTYIIFETIIEYKKKIEKNDIENNDINNYENKKNECKKDEGNVVKNATIMLEELNSLKKEYLKRNSNIETISKDLYNLLYSFRNQKELHILKITIEGIIKQDTNIEKSNITIKDLGYILVTLLLASNTFIFKLSSDKFINISNIEFIVLLLTVIFGVVGLLLVIIPICKKHLGKYAKQKTYFELCLSILNKYF</sequence>
<dbReference type="Proteomes" id="UP000595897">
    <property type="component" value="Chromosome"/>
</dbReference>
<feature type="transmembrane region" description="Helical" evidence="2">
    <location>
        <begin position="7"/>
        <end position="26"/>
    </location>
</feature>
<dbReference type="RefSeq" id="WP_271713173.1">
    <property type="nucleotide sequence ID" value="NZ_AP024169.1"/>
</dbReference>
<feature type="transmembrane region" description="Helical" evidence="2">
    <location>
        <begin position="320"/>
        <end position="342"/>
    </location>
</feature>
<feature type="coiled-coil region" evidence="1">
    <location>
        <begin position="186"/>
        <end position="245"/>
    </location>
</feature>
<dbReference type="KEGG" id="ahb:bsdtb5_33920"/>
<feature type="transmembrane region" description="Helical" evidence="2">
    <location>
        <begin position="159"/>
        <end position="180"/>
    </location>
</feature>
<accession>A0A7R7ENK1</accession>
<name>A0A7R7ENK1_9FIRM</name>
<dbReference type="AlphaFoldDB" id="A0A7R7ENK1"/>
<dbReference type="EMBL" id="AP024169">
    <property type="protein sequence ID" value="BCN32097.1"/>
    <property type="molecule type" value="Genomic_DNA"/>
</dbReference>
<keyword evidence="2" id="KW-0472">Membrane</keyword>
<keyword evidence="4" id="KW-1185">Reference proteome</keyword>
<keyword evidence="1" id="KW-0175">Coiled coil</keyword>
<feature type="transmembrane region" description="Helical" evidence="2">
    <location>
        <begin position="32"/>
        <end position="49"/>
    </location>
</feature>
<evidence type="ECO:0000313" key="3">
    <source>
        <dbReference type="EMBL" id="BCN32097.1"/>
    </source>
</evidence>
<keyword evidence="2" id="KW-0812">Transmembrane</keyword>
<evidence type="ECO:0000256" key="1">
    <source>
        <dbReference type="SAM" id="Coils"/>
    </source>
</evidence>
<reference evidence="3 4" key="1">
    <citation type="submission" date="2020-11" db="EMBL/GenBank/DDBJ databases">
        <title>Draft genome sequencing of a Lachnospiraceae strain isolated from anoxic soil subjected to BSD treatment.</title>
        <authorList>
            <person name="Uek A."/>
            <person name="Tonouchi A."/>
        </authorList>
    </citation>
    <scope>NUCLEOTIDE SEQUENCE [LARGE SCALE GENOMIC DNA]</scope>
    <source>
        <strain evidence="3 4">TB5</strain>
    </source>
</reference>
<keyword evidence="2" id="KW-1133">Transmembrane helix</keyword>
<proteinExistence type="predicted"/>
<evidence type="ECO:0000256" key="2">
    <source>
        <dbReference type="SAM" id="Phobius"/>
    </source>
</evidence>
<feature type="transmembrane region" description="Helical" evidence="2">
    <location>
        <begin position="289"/>
        <end position="308"/>
    </location>
</feature>
<feature type="transmembrane region" description="Helical" evidence="2">
    <location>
        <begin position="98"/>
        <end position="116"/>
    </location>
</feature>
<gene>
    <name evidence="3" type="ORF">bsdtb5_33920</name>
</gene>